<keyword evidence="4" id="KW-0282">Flagellum</keyword>
<gene>
    <name evidence="3" type="primary">flk</name>
    <name evidence="4" type="ORF">EpCFBP13511_19680</name>
    <name evidence="3" type="ORF">IFT93_04925</name>
</gene>
<evidence type="ECO:0000313" key="4">
    <source>
        <dbReference type="EMBL" id="TKJ85635.1"/>
    </source>
</evidence>
<sequence>MQPISGPGAPLPGDRPTIDAPPGSVRPGSPAGTTAAGEQPLTPAQRTTLERLIVKIMSLSSLKSPELWAGLRHEVGVKNDAGLQARHFPPAEQFLNTRLSQVQNTHATRQLLQQLTDLLPTGNNRQAVSDFIRQQFGHTVLSSLNPDQMRQVLTMLQNGQMAIPQPQQNRVTDRSLLPAEHQTLNQQISRLAAATGEQPVKLWASLLKVVNLHSGDPIPSRFFPLMNQYLQTSQTLSQHAAPTLHLLTTTLKQPPDAGEQRMLEDYSQQRFNATPQTLLTPTQTQDLLNQLFSRRAERLQEQPLADSELNPRPVTVPLWGALPPVLQPLANRPVFTAFAVLLLLVLFLWMLF</sequence>
<evidence type="ECO:0000313" key="6">
    <source>
        <dbReference type="Proteomes" id="UP000661012"/>
    </source>
</evidence>
<dbReference type="NCBIfam" id="NF007987">
    <property type="entry name" value="PRK10715.1"/>
    <property type="match status" value="1"/>
</dbReference>
<dbReference type="Proteomes" id="UP000306393">
    <property type="component" value="Unassembled WGS sequence"/>
</dbReference>
<feature type="region of interest" description="Disordered" evidence="1">
    <location>
        <begin position="1"/>
        <end position="43"/>
    </location>
</feature>
<evidence type="ECO:0000256" key="2">
    <source>
        <dbReference type="SAM" id="Phobius"/>
    </source>
</evidence>
<keyword evidence="4" id="KW-0966">Cell projection</keyword>
<accession>A0A4U3EZM0</accession>
<dbReference type="GeneID" id="67475878"/>
<keyword evidence="4" id="KW-0969">Cilium</keyword>
<dbReference type="GO" id="GO:0016020">
    <property type="term" value="C:membrane"/>
    <property type="evidence" value="ECO:0007669"/>
    <property type="project" value="InterPro"/>
</dbReference>
<protein>
    <submittedName>
        <fullName evidence="4">Flagella biosynthesis regulator Flk</fullName>
    </submittedName>
</protein>
<keyword evidence="6" id="KW-1185">Reference proteome</keyword>
<dbReference type="EMBL" id="QGAC01000022">
    <property type="protein sequence ID" value="TKJ85635.1"/>
    <property type="molecule type" value="Genomic_DNA"/>
</dbReference>
<evidence type="ECO:0000313" key="5">
    <source>
        <dbReference type="Proteomes" id="UP000306393"/>
    </source>
</evidence>
<organism evidence="4 5">
    <name type="scientific">Erwinia persicina</name>
    <dbReference type="NCBI Taxonomy" id="55211"/>
    <lineage>
        <taxon>Bacteria</taxon>
        <taxon>Pseudomonadati</taxon>
        <taxon>Pseudomonadota</taxon>
        <taxon>Gammaproteobacteria</taxon>
        <taxon>Enterobacterales</taxon>
        <taxon>Erwiniaceae</taxon>
        <taxon>Erwinia</taxon>
    </lineage>
</organism>
<proteinExistence type="predicted"/>
<feature type="transmembrane region" description="Helical" evidence="2">
    <location>
        <begin position="334"/>
        <end position="351"/>
    </location>
</feature>
<keyword evidence="2" id="KW-0812">Transmembrane</keyword>
<dbReference type="GO" id="GO:0010468">
    <property type="term" value="P:regulation of gene expression"/>
    <property type="evidence" value="ECO:0007669"/>
    <property type="project" value="InterPro"/>
</dbReference>
<keyword evidence="2" id="KW-0472">Membrane</keyword>
<dbReference type="OrthoDB" id="6497287at2"/>
<evidence type="ECO:0000313" key="3">
    <source>
        <dbReference type="EMBL" id="MBD8105767.1"/>
    </source>
</evidence>
<evidence type="ECO:0000256" key="1">
    <source>
        <dbReference type="SAM" id="MobiDB-lite"/>
    </source>
</evidence>
<keyword evidence="2" id="KW-1133">Transmembrane helix</keyword>
<reference evidence="3 6" key="2">
    <citation type="journal article" date="2020" name="FEMS Microbiol. Ecol.">
        <title>Temporal dynamics of bacterial communities during seed development and maturation.</title>
        <authorList>
            <person name="Chesneau G."/>
            <person name="Torres-Cortes G."/>
            <person name="Briand M."/>
            <person name="Darrasse A."/>
            <person name="Preveaux A."/>
            <person name="Marais C."/>
            <person name="Jacques M.A."/>
            <person name="Shade A."/>
            <person name="Barret M."/>
        </authorList>
    </citation>
    <scope>NUCLEOTIDE SEQUENCE [LARGE SCALE GENOMIC DNA]</scope>
    <source>
        <strain evidence="3 6">CFBP13732</strain>
    </source>
</reference>
<reference evidence="4 5" key="1">
    <citation type="journal article" date="2019" name="Sci. Rep.">
        <title>Differences in resource use lead to coexistence of seed-transmitted microbial populations.</title>
        <authorList>
            <person name="Torres-Cortes G."/>
            <person name="Garcia B.J."/>
            <person name="Compant S."/>
            <person name="Rezki S."/>
            <person name="Jones P."/>
            <person name="Preveaux A."/>
            <person name="Briand M."/>
            <person name="Roulet A."/>
            <person name="Bouchez O."/>
            <person name="Jacobson D."/>
            <person name="Barret M."/>
        </authorList>
    </citation>
    <scope>NUCLEOTIDE SEQUENCE [LARGE SCALE GENOMIC DNA]</scope>
    <source>
        <strain evidence="4 5">CFBP13511</strain>
    </source>
</reference>
<dbReference type="InterPro" id="IPR023597">
    <property type="entry name" value="Flagellar_regulator_Flk"/>
</dbReference>
<name>A0A4U3EZM0_9GAMM</name>
<comment type="caution">
    <text evidence="4">The sequence shown here is derived from an EMBL/GenBank/DDBJ whole genome shotgun (WGS) entry which is preliminary data.</text>
</comment>
<dbReference type="EMBL" id="JACYNN010000002">
    <property type="protein sequence ID" value="MBD8105767.1"/>
    <property type="molecule type" value="Genomic_DNA"/>
</dbReference>
<dbReference type="RefSeq" id="WP_062742990.1">
    <property type="nucleotide sequence ID" value="NZ_CP082141.1"/>
</dbReference>
<dbReference type="AlphaFoldDB" id="A0A4U3EZM0"/>
<dbReference type="Proteomes" id="UP000661012">
    <property type="component" value="Unassembled WGS sequence"/>
</dbReference>